<dbReference type="OrthoDB" id="6766792at2759"/>
<evidence type="ECO:0000259" key="1">
    <source>
        <dbReference type="PROSITE" id="PS50994"/>
    </source>
</evidence>
<dbReference type="InterPro" id="IPR036397">
    <property type="entry name" value="RNaseH_sf"/>
</dbReference>
<protein>
    <recommendedName>
        <fullName evidence="1">Integrase catalytic domain-containing protein</fullName>
    </recommendedName>
</protein>
<organism evidence="2 4">
    <name type="scientific">Ignelater luminosus</name>
    <name type="common">Cucubano</name>
    <name type="synonym">Pyrophorus luminosus</name>
    <dbReference type="NCBI Taxonomy" id="2038154"/>
    <lineage>
        <taxon>Eukaryota</taxon>
        <taxon>Metazoa</taxon>
        <taxon>Ecdysozoa</taxon>
        <taxon>Arthropoda</taxon>
        <taxon>Hexapoda</taxon>
        <taxon>Insecta</taxon>
        <taxon>Pterygota</taxon>
        <taxon>Neoptera</taxon>
        <taxon>Endopterygota</taxon>
        <taxon>Coleoptera</taxon>
        <taxon>Polyphaga</taxon>
        <taxon>Elateriformia</taxon>
        <taxon>Elateroidea</taxon>
        <taxon>Elateridae</taxon>
        <taxon>Agrypninae</taxon>
        <taxon>Pyrophorini</taxon>
        <taxon>Ignelater</taxon>
    </lineage>
</organism>
<name>A0A8K0G4H5_IGNLU</name>
<dbReference type="PANTHER" id="PTHR47331">
    <property type="entry name" value="PHD-TYPE DOMAIN-CONTAINING PROTEIN"/>
    <property type="match status" value="1"/>
</dbReference>
<dbReference type="Pfam" id="PF18701">
    <property type="entry name" value="DUF5641"/>
    <property type="match status" value="1"/>
</dbReference>
<dbReference type="Proteomes" id="UP000801492">
    <property type="component" value="Unassembled WGS sequence"/>
</dbReference>
<dbReference type="InterPro" id="IPR001584">
    <property type="entry name" value="Integrase_cat-core"/>
</dbReference>
<evidence type="ECO:0000313" key="3">
    <source>
        <dbReference type="EMBL" id="KAF2885648.1"/>
    </source>
</evidence>
<dbReference type="PROSITE" id="PS50994">
    <property type="entry name" value="INTEGRASE"/>
    <property type="match status" value="1"/>
</dbReference>
<comment type="caution">
    <text evidence="2">The sequence shown here is derived from an EMBL/GenBank/DDBJ whole genome shotgun (WGS) entry which is preliminary data.</text>
</comment>
<sequence>RVKPSAIYCDNATNFICAAKQIKEFYEFLNQNTTKTDVLDYTAQEGIEWHFSPPCSPHFGGLLESNIKSLKIYLYKIIGNANLNYEGLYTVLTQIEMILNSRPLSPLSDDPRDYWALTPMHFILGRSATCIPETELINEPFNKLIQHFWVRWSKEVISTYQRRNKWFRDTDVDIKVGSLVLLSNSNTKPLQWPLACVVETFPSPSDGKICVATVECANGSRFKRAVNKMCVLPQC</sequence>
<keyword evidence="4" id="KW-1185">Reference proteome</keyword>
<dbReference type="AlphaFoldDB" id="A0A8K0G4H5"/>
<dbReference type="GO" id="GO:0015074">
    <property type="term" value="P:DNA integration"/>
    <property type="evidence" value="ECO:0007669"/>
    <property type="project" value="InterPro"/>
</dbReference>
<dbReference type="GO" id="GO:0003676">
    <property type="term" value="F:nucleic acid binding"/>
    <property type="evidence" value="ECO:0007669"/>
    <property type="project" value="InterPro"/>
</dbReference>
<dbReference type="EMBL" id="VTPC01089827">
    <property type="protein sequence ID" value="KAF2885646.1"/>
    <property type="molecule type" value="Genomic_DNA"/>
</dbReference>
<proteinExistence type="predicted"/>
<gene>
    <name evidence="3" type="ORF">ILUMI_20526</name>
    <name evidence="2" type="ORF">ILUMI_20528</name>
</gene>
<dbReference type="InterPro" id="IPR012337">
    <property type="entry name" value="RNaseH-like_sf"/>
</dbReference>
<dbReference type="EMBL" id="VTPC01089826">
    <property type="protein sequence ID" value="KAF2885648.1"/>
    <property type="molecule type" value="Genomic_DNA"/>
</dbReference>
<reference evidence="2" key="1">
    <citation type="submission" date="2019-08" db="EMBL/GenBank/DDBJ databases">
        <title>The genome of the North American firefly Photinus pyralis.</title>
        <authorList>
            <consortium name="Photinus pyralis genome working group"/>
            <person name="Fallon T.R."/>
            <person name="Sander Lower S.E."/>
            <person name="Weng J.-K."/>
        </authorList>
    </citation>
    <scope>NUCLEOTIDE SEQUENCE</scope>
    <source>
        <strain evidence="2">TRF0915ILg1</strain>
        <tissue evidence="2">Whole body</tissue>
    </source>
</reference>
<feature type="domain" description="Integrase catalytic" evidence="1">
    <location>
        <begin position="1"/>
        <end position="127"/>
    </location>
</feature>
<accession>A0A8K0G4H5</accession>
<dbReference type="PANTHER" id="PTHR47331:SF2">
    <property type="match status" value="1"/>
</dbReference>
<feature type="non-terminal residue" evidence="2">
    <location>
        <position position="1"/>
    </location>
</feature>
<dbReference type="SUPFAM" id="SSF53098">
    <property type="entry name" value="Ribonuclease H-like"/>
    <property type="match status" value="1"/>
</dbReference>
<evidence type="ECO:0000313" key="4">
    <source>
        <dbReference type="Proteomes" id="UP000801492"/>
    </source>
</evidence>
<dbReference type="InterPro" id="IPR040676">
    <property type="entry name" value="DUF5641"/>
</dbReference>
<dbReference type="Gene3D" id="3.30.420.10">
    <property type="entry name" value="Ribonuclease H-like superfamily/Ribonuclease H"/>
    <property type="match status" value="1"/>
</dbReference>
<evidence type="ECO:0000313" key="2">
    <source>
        <dbReference type="EMBL" id="KAF2885646.1"/>
    </source>
</evidence>